<sequence>MVQTSGSTIAESFFSLVSAAVGRRSSLASLCLGYIRDSRIEPTLFSTANGVGESTKAALGRKSNADAELFIYFDNADDSTINLRDFFPRSDNARILITTRLRDSQRNYGSGRNSAIHLGALTEDESVKLLTLTADIDPDVPQEGSISNLIQELHCLPLAIVQAGAAIFKSQWSVDEYLQQFLLLRTSLMDGKLD</sequence>
<organism evidence="1 2">
    <name type="scientific">Pterulicium gracile</name>
    <dbReference type="NCBI Taxonomy" id="1884261"/>
    <lineage>
        <taxon>Eukaryota</taxon>
        <taxon>Fungi</taxon>
        <taxon>Dikarya</taxon>
        <taxon>Basidiomycota</taxon>
        <taxon>Agaricomycotina</taxon>
        <taxon>Agaricomycetes</taxon>
        <taxon>Agaricomycetidae</taxon>
        <taxon>Agaricales</taxon>
        <taxon>Pleurotineae</taxon>
        <taxon>Pterulaceae</taxon>
        <taxon>Pterulicium</taxon>
    </lineage>
</organism>
<dbReference type="EMBL" id="ML178817">
    <property type="protein sequence ID" value="TFL05002.1"/>
    <property type="molecule type" value="Genomic_DNA"/>
</dbReference>
<accession>A0A5C3QT00</accession>
<evidence type="ECO:0008006" key="3">
    <source>
        <dbReference type="Google" id="ProtNLM"/>
    </source>
</evidence>
<dbReference type="InterPro" id="IPR027417">
    <property type="entry name" value="P-loop_NTPase"/>
</dbReference>
<evidence type="ECO:0000313" key="2">
    <source>
        <dbReference type="Proteomes" id="UP000305067"/>
    </source>
</evidence>
<keyword evidence="2" id="KW-1185">Reference proteome</keyword>
<dbReference type="STRING" id="1884261.A0A5C3QT00"/>
<protein>
    <recommendedName>
        <fullName evidence="3">NB-ARC domain-containing protein</fullName>
    </recommendedName>
</protein>
<gene>
    <name evidence="1" type="ORF">BDV98DRAFT_633882</name>
</gene>
<proteinExistence type="predicted"/>
<evidence type="ECO:0000313" key="1">
    <source>
        <dbReference type="EMBL" id="TFL05002.1"/>
    </source>
</evidence>
<dbReference type="OrthoDB" id="2941463at2759"/>
<dbReference type="AlphaFoldDB" id="A0A5C3QT00"/>
<dbReference type="Proteomes" id="UP000305067">
    <property type="component" value="Unassembled WGS sequence"/>
</dbReference>
<name>A0A5C3QT00_9AGAR</name>
<dbReference type="SUPFAM" id="SSF52540">
    <property type="entry name" value="P-loop containing nucleoside triphosphate hydrolases"/>
    <property type="match status" value="1"/>
</dbReference>
<reference evidence="1 2" key="1">
    <citation type="journal article" date="2019" name="Nat. Ecol. Evol.">
        <title>Megaphylogeny resolves global patterns of mushroom evolution.</title>
        <authorList>
            <person name="Varga T."/>
            <person name="Krizsan K."/>
            <person name="Foldi C."/>
            <person name="Dima B."/>
            <person name="Sanchez-Garcia M."/>
            <person name="Sanchez-Ramirez S."/>
            <person name="Szollosi G.J."/>
            <person name="Szarkandi J.G."/>
            <person name="Papp V."/>
            <person name="Albert L."/>
            <person name="Andreopoulos W."/>
            <person name="Angelini C."/>
            <person name="Antonin V."/>
            <person name="Barry K.W."/>
            <person name="Bougher N.L."/>
            <person name="Buchanan P."/>
            <person name="Buyck B."/>
            <person name="Bense V."/>
            <person name="Catcheside P."/>
            <person name="Chovatia M."/>
            <person name="Cooper J."/>
            <person name="Damon W."/>
            <person name="Desjardin D."/>
            <person name="Finy P."/>
            <person name="Geml J."/>
            <person name="Haridas S."/>
            <person name="Hughes K."/>
            <person name="Justo A."/>
            <person name="Karasinski D."/>
            <person name="Kautmanova I."/>
            <person name="Kiss B."/>
            <person name="Kocsube S."/>
            <person name="Kotiranta H."/>
            <person name="LaButti K.M."/>
            <person name="Lechner B.E."/>
            <person name="Liimatainen K."/>
            <person name="Lipzen A."/>
            <person name="Lukacs Z."/>
            <person name="Mihaltcheva S."/>
            <person name="Morgado L.N."/>
            <person name="Niskanen T."/>
            <person name="Noordeloos M.E."/>
            <person name="Ohm R.A."/>
            <person name="Ortiz-Santana B."/>
            <person name="Ovrebo C."/>
            <person name="Racz N."/>
            <person name="Riley R."/>
            <person name="Savchenko A."/>
            <person name="Shiryaev A."/>
            <person name="Soop K."/>
            <person name="Spirin V."/>
            <person name="Szebenyi C."/>
            <person name="Tomsovsky M."/>
            <person name="Tulloss R.E."/>
            <person name="Uehling J."/>
            <person name="Grigoriev I.V."/>
            <person name="Vagvolgyi C."/>
            <person name="Papp T."/>
            <person name="Martin F.M."/>
            <person name="Miettinen O."/>
            <person name="Hibbett D.S."/>
            <person name="Nagy L.G."/>
        </authorList>
    </citation>
    <scope>NUCLEOTIDE SEQUENCE [LARGE SCALE GENOMIC DNA]</scope>
    <source>
        <strain evidence="1 2">CBS 309.79</strain>
    </source>
</reference>